<dbReference type="PANTHER" id="PTHR30024:SF7">
    <property type="entry name" value="NITRATE_NITRITE BINDING PROTEIN NRTA"/>
    <property type="match status" value="1"/>
</dbReference>
<keyword evidence="6" id="KW-0472">Membrane</keyword>
<keyword evidence="2" id="KW-0813">Transport</keyword>
<dbReference type="CDD" id="cd13553">
    <property type="entry name" value="PBP2_NrtA_CpmA_like"/>
    <property type="match status" value="1"/>
</dbReference>
<name>A0A7W2EJ14_9BURK</name>
<evidence type="ECO:0000256" key="2">
    <source>
        <dbReference type="ARBA" id="ARBA00022448"/>
    </source>
</evidence>
<dbReference type="PANTHER" id="PTHR30024">
    <property type="entry name" value="ALIPHATIC SULFONATES-BINDING PROTEIN-RELATED"/>
    <property type="match status" value="1"/>
</dbReference>
<proteinExistence type="predicted"/>
<comment type="subcellular location">
    <subcellularLocation>
        <location evidence="1">Endomembrane system</location>
    </subcellularLocation>
</comment>
<dbReference type="SUPFAM" id="SSF53850">
    <property type="entry name" value="Periplasmic binding protein-like II"/>
    <property type="match status" value="1"/>
</dbReference>
<evidence type="ECO:0000256" key="3">
    <source>
        <dbReference type="ARBA" id="ARBA00022475"/>
    </source>
</evidence>
<accession>A0A7W2EJ14</accession>
<keyword evidence="5" id="KW-0732">Signal</keyword>
<evidence type="ECO:0000313" key="8">
    <source>
        <dbReference type="Proteomes" id="UP000566711"/>
    </source>
</evidence>
<dbReference type="AlphaFoldDB" id="A0A7W2EJ14"/>
<keyword evidence="8" id="KW-1185">Reference proteome</keyword>
<dbReference type="Gene3D" id="3.40.190.10">
    <property type="entry name" value="Periplasmic binding protein-like II"/>
    <property type="match status" value="2"/>
</dbReference>
<reference evidence="7 8" key="1">
    <citation type="submission" date="2020-07" db="EMBL/GenBank/DDBJ databases">
        <title>Novel species isolated from subtropical streams in China.</title>
        <authorList>
            <person name="Lu H."/>
        </authorList>
    </citation>
    <scope>NUCLEOTIDE SEQUENCE [LARGE SCALE GENOMIC DNA]</scope>
    <source>
        <strain evidence="7 8">FT3S</strain>
    </source>
</reference>
<dbReference type="EMBL" id="JACEZS010000013">
    <property type="protein sequence ID" value="MBA5606840.1"/>
    <property type="molecule type" value="Genomic_DNA"/>
</dbReference>
<dbReference type="Proteomes" id="UP000566711">
    <property type="component" value="Unassembled WGS sequence"/>
</dbReference>
<comment type="caution">
    <text evidence="7">The sequence shown here is derived from an EMBL/GenBank/DDBJ whole genome shotgun (WGS) entry which is preliminary data.</text>
</comment>
<evidence type="ECO:0000256" key="5">
    <source>
        <dbReference type="ARBA" id="ARBA00022729"/>
    </source>
</evidence>
<keyword evidence="4" id="KW-0997">Cell inner membrane</keyword>
<keyword evidence="3" id="KW-1003">Cell membrane</keyword>
<evidence type="ECO:0000313" key="7">
    <source>
        <dbReference type="EMBL" id="MBA5606840.1"/>
    </source>
</evidence>
<dbReference type="Pfam" id="PF13379">
    <property type="entry name" value="NMT1_2"/>
    <property type="match status" value="1"/>
</dbReference>
<evidence type="ECO:0000256" key="1">
    <source>
        <dbReference type="ARBA" id="ARBA00004308"/>
    </source>
</evidence>
<evidence type="ECO:0000256" key="6">
    <source>
        <dbReference type="ARBA" id="ARBA00023136"/>
    </source>
</evidence>
<evidence type="ECO:0000256" key="4">
    <source>
        <dbReference type="ARBA" id="ARBA00022519"/>
    </source>
</evidence>
<protein>
    <submittedName>
        <fullName evidence="7">ABC transporter substrate-binding protein</fullName>
    </submittedName>
</protein>
<gene>
    <name evidence="7" type="ORF">H3H36_15905</name>
</gene>
<dbReference type="InterPro" id="IPR044527">
    <property type="entry name" value="NrtA/CpmA_ABC-bd_dom"/>
</dbReference>
<dbReference type="GO" id="GO:0012505">
    <property type="term" value="C:endomembrane system"/>
    <property type="evidence" value="ECO:0007669"/>
    <property type="project" value="UniProtKB-SubCell"/>
</dbReference>
<sequence length="438" mass="47346">MAAGLHKTRASAPHASEHGGKGAFLFVDGEHCDDTHQHANPANRSAAMSGGLKPEKQTVKIGFNPLTDCATVVMASVLGMDEKYGIKIVLRKEASWAGVRDKLVSGELDAAHLLYGMVYGAQLGVGWQQKDMAILMNLNRNGQAITLSRRLAEQGAVDGPSLAALMQGAPRTYTFAQTFPTGTHAMWLYYWLAAHGVDPIRDARVITVPPTQMVANLSAGHMDGFCAGEPWGHRAVADGVGVTAATSQQIWPDHPEKVLSTTAAFVKHHPNTCRALVAAVLDAGKWIEASPANKLAALEILAGHGYVNTSRDVIAPRALGHYENGLGKNWQDPYCLQFHANGAANFPYLSDGMWFMTQLRRWGLITRDPEYLAVASHVHQIGLYRQAAEMSGTPVPDSMLRSSKLMDGIVWDGRDPRAYAAAFPIRHRAQAPAEAATF</sequence>
<organism evidence="7 8">
    <name type="scientific">Rugamonas fusca</name>
    <dbReference type="NCBI Taxonomy" id="2758568"/>
    <lineage>
        <taxon>Bacteria</taxon>
        <taxon>Pseudomonadati</taxon>
        <taxon>Pseudomonadota</taxon>
        <taxon>Betaproteobacteria</taxon>
        <taxon>Burkholderiales</taxon>
        <taxon>Oxalobacteraceae</taxon>
        <taxon>Telluria group</taxon>
        <taxon>Rugamonas</taxon>
    </lineage>
</organism>